<organism evidence="1 2">
    <name type="scientific">Salmonella paratyphi B (strain ATCC BAA-1250 / SPB7)</name>
    <dbReference type="NCBI Taxonomy" id="1016998"/>
    <lineage>
        <taxon>Bacteria</taxon>
        <taxon>Pseudomonadati</taxon>
        <taxon>Pseudomonadota</taxon>
        <taxon>Gammaproteobacteria</taxon>
        <taxon>Enterobacterales</taxon>
        <taxon>Enterobacteriaceae</taxon>
        <taxon>Salmonella</taxon>
    </lineage>
</organism>
<sequence length="52" mass="5946">MEIAYPPGYPGQNIALRSRYEIYVDCVARRIAAERLFIVATQRPQAAAYWDA</sequence>
<name>A0A6C6Z1J9_SALPB</name>
<gene>
    <name evidence="1" type="ordered locus">SPAB_02077</name>
</gene>
<accession>A0A6C6Z1J9</accession>
<dbReference type="EMBL" id="CP000886">
    <property type="protein sequence ID" value="ABX67463.1"/>
    <property type="molecule type" value="Genomic_DNA"/>
</dbReference>
<proteinExistence type="predicted"/>
<dbReference type="Proteomes" id="UP000008556">
    <property type="component" value="Chromosome"/>
</dbReference>
<dbReference type="KEGG" id="spq:SPAB_02077"/>
<evidence type="ECO:0000313" key="1">
    <source>
        <dbReference type="EMBL" id="ABX67463.1"/>
    </source>
</evidence>
<dbReference type="AlphaFoldDB" id="A0A6C6Z1J9"/>
<evidence type="ECO:0000313" key="2">
    <source>
        <dbReference type="Proteomes" id="UP000008556"/>
    </source>
</evidence>
<protein>
    <submittedName>
        <fullName evidence="1">Uncharacterized protein</fullName>
    </submittedName>
</protein>
<reference evidence="1 2" key="1">
    <citation type="submission" date="2007-11" db="EMBL/GenBank/DDBJ databases">
        <authorList>
            <consortium name="The Salmonella enterica serovar Paratyphi B Genome Sequencing Project"/>
            <person name="McClelland M."/>
            <person name="Sanderson E.K."/>
            <person name="Porwollik S."/>
            <person name="Spieth J."/>
            <person name="Clifton W.S."/>
            <person name="Fulton R."/>
            <person name="Cordes M."/>
            <person name="Wollam A."/>
            <person name="Shah N."/>
            <person name="Pepin K."/>
            <person name="Bhonagiri V."/>
            <person name="Nash W."/>
            <person name="Johnson M."/>
            <person name="Thiruvilangam P."/>
            <person name="Wilson R."/>
        </authorList>
    </citation>
    <scope>NUCLEOTIDE SEQUENCE [LARGE SCALE GENOMIC DNA]</scope>
    <source>
        <strain evidence="2">ATCC BAA-1250 / SPB7</strain>
    </source>
</reference>